<feature type="region of interest" description="Disordered" evidence="1">
    <location>
        <begin position="580"/>
        <end position="767"/>
    </location>
</feature>
<evidence type="ECO:0000259" key="2">
    <source>
        <dbReference type="Pfam" id="PF24355"/>
    </source>
</evidence>
<dbReference type="OrthoDB" id="5420895at2759"/>
<feature type="region of interest" description="Disordered" evidence="1">
    <location>
        <begin position="1"/>
        <end position="98"/>
    </location>
</feature>
<evidence type="ECO:0000313" key="3">
    <source>
        <dbReference type="EMBL" id="PUU76622.1"/>
    </source>
</evidence>
<feature type="region of interest" description="Disordered" evidence="1">
    <location>
        <begin position="419"/>
        <end position="530"/>
    </location>
</feature>
<feature type="compositionally biased region" description="Low complexity" evidence="1">
    <location>
        <begin position="49"/>
        <end position="62"/>
    </location>
</feature>
<feature type="region of interest" description="Disordered" evidence="1">
    <location>
        <begin position="120"/>
        <end position="170"/>
    </location>
</feature>
<reference evidence="3 4" key="1">
    <citation type="submission" date="2017-04" db="EMBL/GenBank/DDBJ databases">
        <title>Draft genome sequence of Tuber borchii Vittad., a whitish edible truffle.</title>
        <authorList>
            <consortium name="DOE Joint Genome Institute"/>
            <person name="Murat C."/>
            <person name="Kuo A."/>
            <person name="Barry K.W."/>
            <person name="Clum A."/>
            <person name="Dockter R.B."/>
            <person name="Fauchery L."/>
            <person name="Iotti M."/>
            <person name="Kohler A."/>
            <person name="Labutti K."/>
            <person name="Lindquist E.A."/>
            <person name="Lipzen A."/>
            <person name="Ohm R.A."/>
            <person name="Wang M."/>
            <person name="Grigoriev I.V."/>
            <person name="Zambonelli A."/>
            <person name="Martin F.M."/>
        </authorList>
    </citation>
    <scope>NUCLEOTIDE SEQUENCE [LARGE SCALE GENOMIC DNA]</scope>
    <source>
        <strain evidence="3 4">Tbo3840</strain>
    </source>
</reference>
<feature type="domain" description="DUF7514" evidence="2">
    <location>
        <begin position="230"/>
        <end position="390"/>
    </location>
</feature>
<feature type="compositionally biased region" description="Basic residues" evidence="1">
    <location>
        <begin position="615"/>
        <end position="625"/>
    </location>
</feature>
<feature type="compositionally biased region" description="Low complexity" evidence="1">
    <location>
        <begin position="647"/>
        <end position="656"/>
    </location>
</feature>
<organism evidence="3 4">
    <name type="scientific">Tuber borchii</name>
    <name type="common">White truffle</name>
    <dbReference type="NCBI Taxonomy" id="42251"/>
    <lineage>
        <taxon>Eukaryota</taxon>
        <taxon>Fungi</taxon>
        <taxon>Dikarya</taxon>
        <taxon>Ascomycota</taxon>
        <taxon>Pezizomycotina</taxon>
        <taxon>Pezizomycetes</taxon>
        <taxon>Pezizales</taxon>
        <taxon>Tuberaceae</taxon>
        <taxon>Tuber</taxon>
    </lineage>
</organism>
<feature type="compositionally biased region" description="Low complexity" evidence="1">
    <location>
        <begin position="590"/>
        <end position="614"/>
    </location>
</feature>
<feature type="compositionally biased region" description="Low complexity" evidence="1">
    <location>
        <begin position="441"/>
        <end position="450"/>
    </location>
</feature>
<comment type="caution">
    <text evidence="3">The sequence shown here is derived from an EMBL/GenBank/DDBJ whole genome shotgun (WGS) entry which is preliminary data.</text>
</comment>
<dbReference type="AlphaFoldDB" id="A0A2T6ZMA5"/>
<dbReference type="PANTHER" id="PTHR39611">
    <property type="entry name" value="HYDROXYPROLINE-RICH GLYCOPROTEIN DZ-HRGP-RELATED"/>
    <property type="match status" value="1"/>
</dbReference>
<dbReference type="Pfam" id="PF24355">
    <property type="entry name" value="DUF7514"/>
    <property type="match status" value="1"/>
</dbReference>
<feature type="compositionally biased region" description="Polar residues" evidence="1">
    <location>
        <begin position="1"/>
        <end position="10"/>
    </location>
</feature>
<feature type="compositionally biased region" description="Pro residues" evidence="1">
    <location>
        <begin position="480"/>
        <end position="489"/>
    </location>
</feature>
<feature type="compositionally biased region" description="Basic residues" evidence="1">
    <location>
        <begin position="123"/>
        <end position="144"/>
    </location>
</feature>
<dbReference type="PANTHER" id="PTHR39611:SF2">
    <property type="entry name" value="HYDROXYPROLINE-RICH GLYCOPROTEIN DZ-HRGP"/>
    <property type="match status" value="1"/>
</dbReference>
<feature type="compositionally biased region" description="Basic residues" evidence="1">
    <location>
        <begin position="515"/>
        <end position="526"/>
    </location>
</feature>
<dbReference type="EMBL" id="NESQ01000181">
    <property type="protein sequence ID" value="PUU76622.1"/>
    <property type="molecule type" value="Genomic_DNA"/>
</dbReference>
<feature type="compositionally biased region" description="Basic and acidic residues" evidence="1">
    <location>
        <begin position="692"/>
        <end position="707"/>
    </location>
</feature>
<protein>
    <recommendedName>
        <fullName evidence="2">DUF7514 domain-containing protein</fullName>
    </recommendedName>
</protein>
<name>A0A2T6ZMA5_TUBBO</name>
<dbReference type="InterPro" id="IPR055936">
    <property type="entry name" value="DUF7514"/>
</dbReference>
<feature type="compositionally biased region" description="Basic and acidic residues" evidence="1">
    <location>
        <begin position="720"/>
        <end position="743"/>
    </location>
</feature>
<feature type="compositionally biased region" description="Basic residues" evidence="1">
    <location>
        <begin position="451"/>
        <end position="466"/>
    </location>
</feature>
<evidence type="ECO:0000313" key="4">
    <source>
        <dbReference type="Proteomes" id="UP000244722"/>
    </source>
</evidence>
<keyword evidence="4" id="KW-1185">Reference proteome</keyword>
<feature type="region of interest" description="Disordered" evidence="1">
    <location>
        <begin position="360"/>
        <end position="382"/>
    </location>
</feature>
<feature type="compositionally biased region" description="Basic residues" evidence="1">
    <location>
        <begin position="493"/>
        <end position="502"/>
    </location>
</feature>
<gene>
    <name evidence="3" type="ORF">B9Z19DRAFT_1129456</name>
</gene>
<sequence>MLTSRSSSHLEQGHGRFLPGHVSGSSHGPDYHHSRGGGGGGGPLNLFASYSNPYENSSSYPYSHPPSSPIHTTHSHKHTRTHPHFHSHSSGSSQPTSPCLDNFSTTAWLGPVAEDEEVPVSGLHHHHHRPSRTRLKEHHHHHNHPTPSPPLRLATPKRAPPSLPFSPTSTNIDDFTLRPIASIPEPLNSWFQRRKSEELELVQKRRFRPKMSPPQQQQPPPVDPRQYWGYLISPDHPTQPTPLFRSLLLSIANYIIDCLEPRDINCLTPEKISKFYRSVGGDLDELFLGTPPDKLSGIYTTLGCNHTLQPIPDDDFVPPSIPALTPRGFAIWQTIQLLLDPEEHVPYLQEAVRKFQLANPETGEPFPKSIPGEAFPSKPDEETVKWHDAMFEKKSLAESATAAAAAAMPVPGAMPGGVPGGMPGAVPPGEPAWNDYHHGSSHQQYTSSSSRPKRKSKKSGSRSRHRTTVEEVMDDGLYPRAPPIIPPADPYTTHHHGHRAHTHHAEPFNSDTENHHHHGSRSHSQRRREYPVSYVSQNGLVTPVVPVYPNGTATLIPETIHLQSGELSPTLAYGHTTHYASPPRVVDPTSSCSSSYSDLHNSNSSPYHLSSTSSPHHHSSSHHPHSATAPTRRSPSPLCPEPHLRKSASAYYYTSHPPAPAPPSRSRSGGSSRGRRHSHHIISDDSDSADEWVLKSERMREDGEEERRRRKSDHARRRKAEIEIEREMERVRSDPWGGYERKSRSGGSGSGGRFGPTYIHEGSGYYR</sequence>
<feature type="compositionally biased region" description="Low complexity" evidence="1">
    <location>
        <begin position="88"/>
        <end position="98"/>
    </location>
</feature>
<feature type="compositionally biased region" description="Basic residues" evidence="1">
    <location>
        <begin position="708"/>
        <end position="719"/>
    </location>
</feature>
<accession>A0A2T6ZMA5</accession>
<evidence type="ECO:0000256" key="1">
    <source>
        <dbReference type="SAM" id="MobiDB-lite"/>
    </source>
</evidence>
<proteinExistence type="predicted"/>
<feature type="compositionally biased region" description="Basic residues" evidence="1">
    <location>
        <begin position="73"/>
        <end position="87"/>
    </location>
</feature>
<dbReference type="STRING" id="42251.A0A2T6ZMA5"/>
<dbReference type="Proteomes" id="UP000244722">
    <property type="component" value="Unassembled WGS sequence"/>
</dbReference>